<protein>
    <submittedName>
        <fullName evidence="2">Peptidase</fullName>
    </submittedName>
</protein>
<organism evidence="2 3">
    <name type="scientific">Nitrospira japonica</name>
    <dbReference type="NCBI Taxonomy" id="1325564"/>
    <lineage>
        <taxon>Bacteria</taxon>
        <taxon>Pseudomonadati</taxon>
        <taxon>Nitrospirota</taxon>
        <taxon>Nitrospiria</taxon>
        <taxon>Nitrospirales</taxon>
        <taxon>Nitrospiraceae</taxon>
        <taxon>Nitrospira</taxon>
    </lineage>
</organism>
<feature type="transmembrane region" description="Helical" evidence="1">
    <location>
        <begin position="190"/>
        <end position="211"/>
    </location>
</feature>
<keyword evidence="1" id="KW-0812">Transmembrane</keyword>
<dbReference type="STRING" id="1325564.NSJP_3912"/>
<feature type="transmembrane region" description="Helical" evidence="1">
    <location>
        <begin position="336"/>
        <end position="357"/>
    </location>
</feature>
<evidence type="ECO:0000313" key="3">
    <source>
        <dbReference type="Proteomes" id="UP000192042"/>
    </source>
</evidence>
<dbReference type="Proteomes" id="UP000192042">
    <property type="component" value="Chromosome I"/>
</dbReference>
<keyword evidence="1" id="KW-1133">Transmembrane helix</keyword>
<name>A0A1W1IB07_9BACT</name>
<dbReference type="RefSeq" id="WP_080888231.1">
    <property type="nucleotide sequence ID" value="NZ_LT828648.1"/>
</dbReference>
<keyword evidence="3" id="KW-1185">Reference proteome</keyword>
<accession>A0A1W1IB07</accession>
<dbReference type="AlphaFoldDB" id="A0A1W1IB07"/>
<dbReference type="PANTHER" id="PTHR34219">
    <property type="entry name" value="IRON-REGULATED INNER MEMBRANE PROTEIN-RELATED"/>
    <property type="match status" value="1"/>
</dbReference>
<feature type="transmembrane region" description="Helical" evidence="1">
    <location>
        <begin position="145"/>
        <end position="169"/>
    </location>
</feature>
<dbReference type="InterPro" id="IPR005625">
    <property type="entry name" value="PepSY-ass_TM"/>
</dbReference>
<sequence length="379" mass="42564">MTIDSFRRWYWIHKWTSLVCTVFLLLLCLTGLPLVFSDELRLWLGEAVEPPEHAVRAEPVILDALIQDARARRPQDHVKFLIRDDDGPAWFVTMGDTPAAQENSATFTYDSRTGEFLHAVPQNEGIVNVLFRLHVDMLAGLPGTLFLGVMGLLFVASVVSGVVVYGPFMRKLPFGLVRGARGPRLRWLDLHNLLGIVTVLWALVVGITGVVNTLDRPLLGYWQMTEISEMIAPWKGKNPPARISPVDDAVRAAEGAVPDMLIRFIAFPGTPFAGSHHYMVFMRGDTPLTARLLAPLLVDAETGQVSDRRDLPWYLTLLLVSQPLHFGDYGGMPLKILWALLDAITIVVLWSGLYLWWRKRQQRVEDMIVVDPSQNAVRV</sequence>
<proteinExistence type="predicted"/>
<evidence type="ECO:0000256" key="1">
    <source>
        <dbReference type="SAM" id="Phobius"/>
    </source>
</evidence>
<keyword evidence="1" id="KW-0472">Membrane</keyword>
<reference evidence="2 3" key="1">
    <citation type="submission" date="2017-03" db="EMBL/GenBank/DDBJ databases">
        <authorList>
            <person name="Afonso C.L."/>
            <person name="Miller P.J."/>
            <person name="Scott M.A."/>
            <person name="Spackman E."/>
            <person name="Goraichik I."/>
            <person name="Dimitrov K.M."/>
            <person name="Suarez D.L."/>
            <person name="Swayne D.E."/>
        </authorList>
    </citation>
    <scope>NUCLEOTIDE SEQUENCE [LARGE SCALE GENOMIC DNA]</scope>
    <source>
        <strain evidence="2">Genome sequencing of Nitrospira japonica strain NJ11</strain>
    </source>
</reference>
<gene>
    <name evidence="2" type="ORF">NSJP_3912</name>
</gene>
<dbReference type="OrthoDB" id="9791166at2"/>
<evidence type="ECO:0000313" key="2">
    <source>
        <dbReference type="EMBL" id="SLM50079.1"/>
    </source>
</evidence>
<dbReference type="PANTHER" id="PTHR34219:SF3">
    <property type="entry name" value="BLL7967 PROTEIN"/>
    <property type="match status" value="1"/>
</dbReference>
<dbReference type="KEGG" id="nja:NSJP_3912"/>
<dbReference type="Pfam" id="PF03929">
    <property type="entry name" value="PepSY_TM"/>
    <property type="match status" value="1"/>
</dbReference>
<dbReference type="EMBL" id="LT828648">
    <property type="protein sequence ID" value="SLM50079.1"/>
    <property type="molecule type" value="Genomic_DNA"/>
</dbReference>